<comment type="caution">
    <text evidence="1">The sequence shown here is derived from an EMBL/GenBank/DDBJ whole genome shotgun (WGS) entry which is preliminary data.</text>
</comment>
<dbReference type="InterPro" id="IPR026325">
    <property type="entry name" value="DUF932"/>
</dbReference>
<dbReference type="AlphaFoldDB" id="A0A316A6B0"/>
<organism evidence="1 2">
    <name type="scientific">Dyadobacter jejuensis</name>
    <dbReference type="NCBI Taxonomy" id="1082580"/>
    <lineage>
        <taxon>Bacteria</taxon>
        <taxon>Pseudomonadati</taxon>
        <taxon>Bacteroidota</taxon>
        <taxon>Cytophagia</taxon>
        <taxon>Cytophagales</taxon>
        <taxon>Spirosomataceae</taxon>
        <taxon>Dyadobacter</taxon>
    </lineage>
</organism>
<proteinExistence type="predicted"/>
<evidence type="ECO:0000313" key="2">
    <source>
        <dbReference type="Proteomes" id="UP000245880"/>
    </source>
</evidence>
<dbReference type="InterPro" id="IPR017686">
    <property type="entry name" value="Phg/plasmid-like_prot"/>
</dbReference>
<dbReference type="NCBIfam" id="TIGR03299">
    <property type="entry name" value="LGT_TIGR03299"/>
    <property type="match status" value="1"/>
</dbReference>
<sequence>MAHLIDNSKGFNAFVSLAQPAWHGLGTVFNEPISVGDALKYGGLDFEVEKLPNIHRLGEVDIISPDSFFTYRKDVNKVLGSKLGKDYVVYQNAQCFDLVDEILQSGKASIETAGSIDGGKKVFVTLKIDQSIKIGGNDIVEQYVLFATSHDGSMAITATPTNVRVVCNNTLTAALSGATGAIRVRHSMNASNRMQEAAKVLKLIVGNTEANTLNYERMRANKIEASQMWDYFGNVFCTPAEIKEMQSGKAGKDVLSTRKQNIINEVLNFANNGVGQDVANEGGLNMWGAYNAVTGYITRKKYSSVDDRANSMLFGAMGRTLYDAGRIALMPDKIQPLRAAKPQIITNFSLN</sequence>
<evidence type="ECO:0000313" key="1">
    <source>
        <dbReference type="EMBL" id="PWJ53401.1"/>
    </source>
</evidence>
<accession>A0A316A6B0</accession>
<keyword evidence="2" id="KW-1185">Reference proteome</keyword>
<protein>
    <submittedName>
        <fullName evidence="1">Phage/plasmid-like protein (TIGR03299 family)</fullName>
    </submittedName>
</protein>
<dbReference type="Proteomes" id="UP000245880">
    <property type="component" value="Unassembled WGS sequence"/>
</dbReference>
<gene>
    <name evidence="1" type="ORF">CLV98_12314</name>
</gene>
<dbReference type="Pfam" id="PF06067">
    <property type="entry name" value="DUF932"/>
    <property type="match status" value="1"/>
</dbReference>
<dbReference type="EMBL" id="QGDT01000023">
    <property type="protein sequence ID" value="PWJ53401.1"/>
    <property type="molecule type" value="Genomic_DNA"/>
</dbReference>
<reference evidence="1 2" key="1">
    <citation type="submission" date="2018-03" db="EMBL/GenBank/DDBJ databases">
        <title>Genomic Encyclopedia of Archaeal and Bacterial Type Strains, Phase II (KMG-II): from individual species to whole genera.</title>
        <authorList>
            <person name="Goeker M."/>
        </authorList>
    </citation>
    <scope>NUCLEOTIDE SEQUENCE [LARGE SCALE GENOMIC DNA]</scope>
    <source>
        <strain evidence="1 2">DSM 100346</strain>
    </source>
</reference>
<name>A0A316A6B0_9BACT</name>